<dbReference type="AlphaFoldDB" id="A0A9W9M8N0"/>
<dbReference type="PANTHER" id="PTHR31642">
    <property type="entry name" value="TRICHOTHECENE 3-O-ACETYLTRANSFERASE"/>
    <property type="match status" value="1"/>
</dbReference>
<dbReference type="EMBL" id="JAPQKQ010000006">
    <property type="protein sequence ID" value="KAJ5192834.1"/>
    <property type="molecule type" value="Genomic_DNA"/>
</dbReference>
<dbReference type="InterPro" id="IPR050317">
    <property type="entry name" value="Plant_Fungal_Acyltransferase"/>
</dbReference>
<feature type="region of interest" description="Disordered" evidence="3">
    <location>
        <begin position="187"/>
        <end position="206"/>
    </location>
</feature>
<evidence type="ECO:0000256" key="2">
    <source>
        <dbReference type="ARBA" id="ARBA00023315"/>
    </source>
</evidence>
<reference evidence="4" key="1">
    <citation type="submission" date="2022-11" db="EMBL/GenBank/DDBJ databases">
        <authorList>
            <person name="Petersen C."/>
        </authorList>
    </citation>
    <scope>NUCLEOTIDE SEQUENCE</scope>
    <source>
        <strain evidence="4">IBT 20477</strain>
    </source>
</reference>
<organism evidence="4 5">
    <name type="scientific">Penicillium cf. viridicatum</name>
    <dbReference type="NCBI Taxonomy" id="2972119"/>
    <lineage>
        <taxon>Eukaryota</taxon>
        <taxon>Fungi</taxon>
        <taxon>Dikarya</taxon>
        <taxon>Ascomycota</taxon>
        <taxon>Pezizomycotina</taxon>
        <taxon>Eurotiomycetes</taxon>
        <taxon>Eurotiomycetidae</taxon>
        <taxon>Eurotiales</taxon>
        <taxon>Aspergillaceae</taxon>
        <taxon>Penicillium</taxon>
    </lineage>
</organism>
<gene>
    <name evidence="4" type="ORF">N7449_008976</name>
</gene>
<dbReference type="OrthoDB" id="1862401at2759"/>
<protein>
    <submittedName>
        <fullName evidence="4">Uncharacterized protein</fullName>
    </submittedName>
</protein>
<dbReference type="GO" id="GO:0016747">
    <property type="term" value="F:acyltransferase activity, transferring groups other than amino-acyl groups"/>
    <property type="evidence" value="ECO:0007669"/>
    <property type="project" value="TreeGrafter"/>
</dbReference>
<dbReference type="PANTHER" id="PTHR31642:SF270">
    <property type="entry name" value="O-ACYLTRANSFERASE AUSQ"/>
    <property type="match status" value="1"/>
</dbReference>
<evidence type="ECO:0000256" key="3">
    <source>
        <dbReference type="SAM" id="MobiDB-lite"/>
    </source>
</evidence>
<evidence type="ECO:0000313" key="5">
    <source>
        <dbReference type="Proteomes" id="UP001150942"/>
    </source>
</evidence>
<reference evidence="4" key="2">
    <citation type="journal article" date="2023" name="IMA Fungus">
        <title>Comparative genomic study of the Penicillium genus elucidates a diverse pangenome and 15 lateral gene transfer events.</title>
        <authorList>
            <person name="Petersen C."/>
            <person name="Sorensen T."/>
            <person name="Nielsen M.R."/>
            <person name="Sondergaard T.E."/>
            <person name="Sorensen J.L."/>
            <person name="Fitzpatrick D.A."/>
            <person name="Frisvad J.C."/>
            <person name="Nielsen K.L."/>
        </authorList>
    </citation>
    <scope>NUCLEOTIDE SEQUENCE</scope>
    <source>
        <strain evidence="4">IBT 20477</strain>
    </source>
</reference>
<dbReference type="InterPro" id="IPR023213">
    <property type="entry name" value="CAT-like_dom_sf"/>
</dbReference>
<dbReference type="Gene3D" id="3.30.559.10">
    <property type="entry name" value="Chloramphenicol acetyltransferase-like domain"/>
    <property type="match status" value="2"/>
</dbReference>
<comment type="caution">
    <text evidence="4">The sequence shown here is derived from an EMBL/GenBank/DDBJ whole genome shotgun (WGS) entry which is preliminary data.</text>
</comment>
<sequence length="446" mass="50066">MESDSFELSSLDQTIWHNYYGLDSLSFKIDNPDTAALELQAAVDQLFQALPFLASEVIFYPQLGDKRSLKKLKHSHTLNNEYPICRVVSHARKIEEVRPSTEYSALPLLHPLSRRQVVVRFQANVLTDGLLLCMNFNHCILDGTGAVLVLQQLAGLCRQDPSIKSHLSGTLIDETLTRKKLNSVDIPPAPASVRDSSPPESFGTEPDTLLTRIFKISNQKLDHLKDQCQRHLDTVGNSGFLSRNDILSALLVLLVKKAKVKTNGIHEVALSMPVNLRAKQPEYFPAGYMGNSFATLHIQTKVDIMSSTSAICQIALEIRRQIKGVDQCYVKDMLGKLNHFEDYAQYPWRPFDLELSSWRGLPIYDLDFGRGLGKVVDYYGNSASHDGGAFVLPVKNLDLKHADWEVSLTLGEDTMRRFSQDPMVLSLTGESPYHMSPMLWRALKPA</sequence>
<keyword evidence="2" id="KW-0012">Acyltransferase</keyword>
<accession>A0A9W9M8N0</accession>
<evidence type="ECO:0000256" key="1">
    <source>
        <dbReference type="ARBA" id="ARBA00022679"/>
    </source>
</evidence>
<evidence type="ECO:0000313" key="4">
    <source>
        <dbReference type="EMBL" id="KAJ5192834.1"/>
    </source>
</evidence>
<dbReference type="Proteomes" id="UP001150942">
    <property type="component" value="Unassembled WGS sequence"/>
</dbReference>
<keyword evidence="1" id="KW-0808">Transferase</keyword>
<dbReference type="Pfam" id="PF02458">
    <property type="entry name" value="Transferase"/>
    <property type="match status" value="1"/>
</dbReference>
<proteinExistence type="predicted"/>
<keyword evidence="5" id="KW-1185">Reference proteome</keyword>
<name>A0A9W9M8N0_9EURO</name>